<evidence type="ECO:0000313" key="2">
    <source>
        <dbReference type="Proteomes" id="UP000261620"/>
    </source>
</evidence>
<dbReference type="AlphaFoldDB" id="A0A3Q3XC30"/>
<organism evidence="1 2">
    <name type="scientific">Mola mola</name>
    <name type="common">Ocean sunfish</name>
    <name type="synonym">Tetraodon mola</name>
    <dbReference type="NCBI Taxonomy" id="94237"/>
    <lineage>
        <taxon>Eukaryota</taxon>
        <taxon>Metazoa</taxon>
        <taxon>Chordata</taxon>
        <taxon>Craniata</taxon>
        <taxon>Vertebrata</taxon>
        <taxon>Euteleostomi</taxon>
        <taxon>Actinopterygii</taxon>
        <taxon>Neopterygii</taxon>
        <taxon>Teleostei</taxon>
        <taxon>Neoteleostei</taxon>
        <taxon>Acanthomorphata</taxon>
        <taxon>Eupercaria</taxon>
        <taxon>Tetraodontiformes</taxon>
        <taxon>Molidae</taxon>
        <taxon>Mola</taxon>
    </lineage>
</organism>
<dbReference type="OMA" id="TNAWVEW"/>
<evidence type="ECO:0000313" key="1">
    <source>
        <dbReference type="Ensembl" id="ENSMMOP00000025910.1"/>
    </source>
</evidence>
<keyword evidence="2" id="KW-1185">Reference proteome</keyword>
<sequence length="172" mass="18903">MQSIFSIIITKPKTNTITPSPKSDTSSTIFTKHSPIPSFRQEVAIEIGYKDKNTWLDWIHFAANSAGVTDCFACSSARPTLFTTPAPLLPDLDPLGFHCMLALLMTPNPTNCSALSFLFPVTSNTTTPPDPSSVALPEVSYFPCLGFFKFFLTRFEGLRAENVTSVQFVKAQ</sequence>
<proteinExistence type="predicted"/>
<dbReference type="Proteomes" id="UP000261620">
    <property type="component" value="Unplaced"/>
</dbReference>
<reference evidence="1" key="1">
    <citation type="submission" date="2025-08" db="UniProtKB">
        <authorList>
            <consortium name="Ensembl"/>
        </authorList>
    </citation>
    <scope>IDENTIFICATION</scope>
</reference>
<accession>A0A3Q3XC30</accession>
<dbReference type="Ensembl" id="ENSMMOT00000026350.1">
    <property type="protein sequence ID" value="ENSMMOP00000025910.1"/>
    <property type="gene ID" value="ENSMMOG00000019653.1"/>
</dbReference>
<reference evidence="1" key="2">
    <citation type="submission" date="2025-09" db="UniProtKB">
        <authorList>
            <consortium name="Ensembl"/>
        </authorList>
    </citation>
    <scope>IDENTIFICATION</scope>
</reference>
<name>A0A3Q3XC30_MOLML</name>
<dbReference type="STRING" id="94237.ENSMMOP00000025910"/>
<protein>
    <submittedName>
        <fullName evidence="1">Uncharacterized protein</fullName>
    </submittedName>
</protein>